<name>A0A0G0QU37_9BACT</name>
<reference evidence="2 3" key="1">
    <citation type="journal article" date="2015" name="Nature">
        <title>rRNA introns, odd ribosomes, and small enigmatic genomes across a large radiation of phyla.</title>
        <authorList>
            <person name="Brown C.T."/>
            <person name="Hug L.A."/>
            <person name="Thomas B.C."/>
            <person name="Sharon I."/>
            <person name="Castelle C.J."/>
            <person name="Singh A."/>
            <person name="Wilkins M.J."/>
            <person name="Williams K.H."/>
            <person name="Banfield J.F."/>
        </authorList>
    </citation>
    <scope>NUCLEOTIDE SEQUENCE [LARGE SCALE GENOMIC DNA]</scope>
</reference>
<dbReference type="EMBL" id="LBWG01000001">
    <property type="protein sequence ID" value="KKR05117.1"/>
    <property type="molecule type" value="Genomic_DNA"/>
</dbReference>
<comment type="caution">
    <text evidence="2">The sequence shown here is derived from an EMBL/GenBank/DDBJ whole genome shotgun (WGS) entry which is preliminary data.</text>
</comment>
<dbReference type="Proteomes" id="UP000033935">
    <property type="component" value="Unassembled WGS sequence"/>
</dbReference>
<feature type="signal peptide" evidence="1">
    <location>
        <begin position="1"/>
        <end position="22"/>
    </location>
</feature>
<keyword evidence="1" id="KW-0732">Signal</keyword>
<evidence type="ECO:0000256" key="1">
    <source>
        <dbReference type="SAM" id="SignalP"/>
    </source>
</evidence>
<evidence type="ECO:0000313" key="3">
    <source>
        <dbReference type="Proteomes" id="UP000033935"/>
    </source>
</evidence>
<gene>
    <name evidence="2" type="ORF">UT30_C0001G0076</name>
</gene>
<evidence type="ECO:0000313" key="2">
    <source>
        <dbReference type="EMBL" id="KKR05117.1"/>
    </source>
</evidence>
<organism evidence="2 3">
    <name type="scientific">Candidatus Uhrbacteria bacterium GW2011_GWF2_39_13</name>
    <dbReference type="NCBI Taxonomy" id="1618995"/>
    <lineage>
        <taxon>Bacteria</taxon>
        <taxon>Candidatus Uhriibacteriota</taxon>
    </lineage>
</organism>
<dbReference type="InterPro" id="IPR021655">
    <property type="entry name" value="Put_metal-bd"/>
</dbReference>
<sequence>MMNWKFWSVVSAAVLLSACSGSGTGNVPNYGEDPTPTPSMTPVSDVDGDSVPASQDCNDSDASVTVAVTWYVDSDSDGYGNADQSFTACLCPVGYVSNAEDCDDGNVSINPSASETCNGEDDDCDGVIDPVDSEGVGTWYVDQDDDGYGDSEQYLIACYPFSGYVSDSTDCDDGNISVHPGALEVCDGIDNDCNKVVDPSNSQDADTWYMDSDGDGFGDRFASVKSCTMPFGSVPDATDCDDRMSNINPSMPEICNGMDDNCDTVVDEDSADAEVWYLDADGDGYGDTEDLLNACTQPEDRVLDDTDCDDANAKSFPGASELCDGEDNDCDGSTDENLSSLWYVDNDRDGFGSGAGVNIICQGVSNGLVDNADDCDDIDGHVHPGASEVCNGVDDNCDGLIDQSDSADAAIWYHDMDGDGYGTVDHTVVTCSKPDGYVSVATDCDDSQASVNPSKVEVCDGIDNNCDGFVDVDSTDAKSWYMDSDDDGYGNKDHQMLACNAPEGCVEDATDCNDENGQIHPGASELCDGIDNNCDGLTDDVQQSQDVRTWFADQDGDGYGDSQDQLSACAQPDGYVADANDCNDQDSLSFPGASESCDGLDNNCNGVKDENLYSTWYVDADGDGFGSGDAVDVICLGVSDGLVDNANDCDDTDNQVHPGANEVCNGVDDDCDGSIDPDTSLDVSMWYHDQDGDGYGMAGHTTVSCFKPDGYVSVATDCDDMNASVHPDALEVCDQIDNDCDKDIDPNTSADAKTWYMDSDSDGYGDEDVMVSSCAQPDGYVSDANDCNDSNGQVYPGANELCDGIDNNCDMLMDTDESVDVLKWFVDVDEDGYGDKDVMATSCTQPEGYVATDTDCNDQDSLSFPGAPESCDGSDNDCDGSTDENLSSAWYVDADGDSFGSGAKIDVVCNGSKGNLVDNASDCNDQNPGVHPGASETCNGIDDDCSGEVDPDTSLDASVWYHDQDGDGYGAVGYTDVSCSKPDGYVSNATDCDDTYDGINPSATETCDGLDNNCDSVVDPDTSVGAPTLYADEDGDGYGNAESFRVTCQNLVGYVGNDTDCDDQNDDVHPEADEVCDGIDNNCDDRIDPDSSADAQMWYLDGDMDGYGNRAAAFVSCTKPDEYVADATDCDDTNKLIYPNGPEVCDGLDNDCDGVKDENLSTKWYLDRDGDGYGSGSAIDVVCQGSSGDLVDNKDDCNDASTSIHPGASEIFDDLDNDCDVGIDEDWQVVIDVSYDVAQSRTLRAQLFGTASQLDDQVWSLSINFVSTDIGLEFKTSAYGDLSAYCGVRLDVLLGDPMSSAMCADLDDDQVLIDLWFAGEVYTEADLLTWNDPETGFCSAVLVRDNAPQECSF</sequence>
<dbReference type="PROSITE" id="PS51257">
    <property type="entry name" value="PROKAR_LIPOPROTEIN"/>
    <property type="match status" value="1"/>
</dbReference>
<proteinExistence type="predicted"/>
<accession>A0A0G0QU37</accession>
<feature type="chain" id="PRO_5002534110" evidence="1">
    <location>
        <begin position="23"/>
        <end position="1353"/>
    </location>
</feature>
<dbReference type="Pfam" id="PF11617">
    <property type="entry name" value="Cu-binding_MopE"/>
    <property type="match status" value="18"/>
</dbReference>
<protein>
    <submittedName>
        <fullName evidence="2">Regulator of chromosome condensation</fullName>
    </submittedName>
</protein>